<gene>
    <name evidence="5" type="ORF">EZS27_043457</name>
</gene>
<dbReference type="SMART" id="SM00437">
    <property type="entry name" value="TOP1Ac"/>
    <property type="match status" value="1"/>
</dbReference>
<dbReference type="Gene3D" id="1.10.460.10">
    <property type="entry name" value="Topoisomerase I, domain 2"/>
    <property type="match status" value="1"/>
</dbReference>
<feature type="non-terminal residue" evidence="5">
    <location>
        <position position="184"/>
    </location>
</feature>
<dbReference type="PANTHER" id="PTHR42785:SF1">
    <property type="entry name" value="DNA TOPOISOMERASE"/>
    <property type="match status" value="1"/>
</dbReference>
<dbReference type="Gene3D" id="2.70.20.10">
    <property type="entry name" value="Topoisomerase I, domain 3"/>
    <property type="match status" value="1"/>
</dbReference>
<dbReference type="InterPro" id="IPR000380">
    <property type="entry name" value="Topo_IA"/>
</dbReference>
<dbReference type="Gene3D" id="1.10.290.10">
    <property type="entry name" value="Topoisomerase I, domain 4"/>
    <property type="match status" value="1"/>
</dbReference>
<evidence type="ECO:0000256" key="3">
    <source>
        <dbReference type="ARBA" id="ARBA00023235"/>
    </source>
</evidence>
<comment type="caution">
    <text evidence="5">The sequence shown here is derived from an EMBL/GenBank/DDBJ whole genome shotgun (WGS) entry which is preliminary data.</text>
</comment>
<evidence type="ECO:0000259" key="4">
    <source>
        <dbReference type="PROSITE" id="PS52039"/>
    </source>
</evidence>
<proteinExistence type="predicted"/>
<organism evidence="5">
    <name type="scientific">termite gut metagenome</name>
    <dbReference type="NCBI Taxonomy" id="433724"/>
    <lineage>
        <taxon>unclassified sequences</taxon>
        <taxon>metagenomes</taxon>
        <taxon>organismal metagenomes</taxon>
    </lineage>
</organism>
<evidence type="ECO:0000313" key="5">
    <source>
        <dbReference type="EMBL" id="KAA6304892.1"/>
    </source>
</evidence>
<dbReference type="GO" id="GO:0003677">
    <property type="term" value="F:DNA binding"/>
    <property type="evidence" value="ECO:0007669"/>
    <property type="project" value="UniProtKB-KW"/>
</dbReference>
<dbReference type="SUPFAM" id="SSF56712">
    <property type="entry name" value="Prokaryotic type I DNA topoisomerase"/>
    <property type="match status" value="1"/>
</dbReference>
<feature type="domain" description="Topo IA-type catalytic" evidence="4">
    <location>
        <begin position="1"/>
        <end position="184"/>
    </location>
</feature>
<dbReference type="InterPro" id="IPR013497">
    <property type="entry name" value="Topo_IA_cen"/>
</dbReference>
<keyword evidence="1" id="KW-0799">Topoisomerase</keyword>
<dbReference type="EMBL" id="SNRY01011143">
    <property type="protein sequence ID" value="KAA6304892.1"/>
    <property type="molecule type" value="Genomic_DNA"/>
</dbReference>
<name>A0A5J4P6N6_9ZZZZ</name>
<protein>
    <submittedName>
        <fullName evidence="5">DNA topoisomerase 1</fullName>
        <ecNumber evidence="5">5.6.2.2</ecNumber>
    </submittedName>
</protein>
<keyword evidence="2" id="KW-0238">DNA-binding</keyword>
<evidence type="ECO:0000256" key="1">
    <source>
        <dbReference type="ARBA" id="ARBA00023029"/>
    </source>
</evidence>
<dbReference type="InterPro" id="IPR013826">
    <property type="entry name" value="Topo_IA_cen_sub3"/>
</dbReference>
<dbReference type="InterPro" id="IPR003602">
    <property type="entry name" value="Topo_IA_DNA-bd_dom"/>
</dbReference>
<sequence>LIWKRTIASQMADAELEKTTVIIGIDNNTDDKFTTIGEVIKFDGFLHVYKESYDDEKEQEDENRLLPPLKKGESLERKEIVAVERFTQRPTRYTEAGLVRKLEELGIGRPSTYAPTISTIQHREYVEKGDREGEERIYKILTLKQNKITDTTQTEKTGSEKAKLFPTDIGIVVNDFLTAYFPNI</sequence>
<dbReference type="AlphaFoldDB" id="A0A5J4P6N6"/>
<accession>A0A5J4P6N6</accession>
<feature type="non-terminal residue" evidence="5">
    <location>
        <position position="1"/>
    </location>
</feature>
<reference evidence="5" key="1">
    <citation type="submission" date="2019-03" db="EMBL/GenBank/DDBJ databases">
        <title>Single cell metagenomics reveals metabolic interactions within the superorganism composed of flagellate Streblomastix strix and complex community of Bacteroidetes bacteria on its surface.</title>
        <authorList>
            <person name="Treitli S.C."/>
            <person name="Kolisko M."/>
            <person name="Husnik F."/>
            <person name="Keeling P."/>
            <person name="Hampl V."/>
        </authorList>
    </citation>
    <scope>NUCLEOTIDE SEQUENCE</scope>
    <source>
        <strain evidence="5">STM</strain>
    </source>
</reference>
<dbReference type="Pfam" id="PF01131">
    <property type="entry name" value="Topoisom_bac"/>
    <property type="match status" value="1"/>
</dbReference>
<dbReference type="GO" id="GO:0003917">
    <property type="term" value="F:DNA topoisomerase type I (single strand cut, ATP-independent) activity"/>
    <property type="evidence" value="ECO:0007669"/>
    <property type="project" value="InterPro"/>
</dbReference>
<dbReference type="InterPro" id="IPR013825">
    <property type="entry name" value="Topo_IA_cen_sub2"/>
</dbReference>
<dbReference type="GO" id="GO:0003918">
    <property type="term" value="F:DNA topoisomerase type II (double strand cut, ATP-hydrolyzing) activity"/>
    <property type="evidence" value="ECO:0007669"/>
    <property type="project" value="UniProtKB-EC"/>
</dbReference>
<keyword evidence="3 5" id="KW-0413">Isomerase</keyword>
<dbReference type="PROSITE" id="PS52039">
    <property type="entry name" value="TOPO_IA_2"/>
    <property type="match status" value="1"/>
</dbReference>
<evidence type="ECO:0000256" key="2">
    <source>
        <dbReference type="ARBA" id="ARBA00023125"/>
    </source>
</evidence>
<dbReference type="GO" id="GO:0006265">
    <property type="term" value="P:DNA topological change"/>
    <property type="evidence" value="ECO:0007669"/>
    <property type="project" value="InterPro"/>
</dbReference>
<dbReference type="InterPro" id="IPR013824">
    <property type="entry name" value="Topo_IA_cen_sub1"/>
</dbReference>
<dbReference type="EC" id="5.6.2.2" evidence="5"/>
<dbReference type="PANTHER" id="PTHR42785">
    <property type="entry name" value="DNA TOPOISOMERASE, TYPE IA, CORE"/>
    <property type="match status" value="1"/>
</dbReference>
<dbReference type="InterPro" id="IPR023405">
    <property type="entry name" value="Topo_IA_core_domain"/>
</dbReference>